<organism evidence="2 3">
    <name type="scientific">Brassica cretica</name>
    <name type="common">Mustard</name>
    <dbReference type="NCBI Taxonomy" id="69181"/>
    <lineage>
        <taxon>Eukaryota</taxon>
        <taxon>Viridiplantae</taxon>
        <taxon>Streptophyta</taxon>
        <taxon>Embryophyta</taxon>
        <taxon>Tracheophyta</taxon>
        <taxon>Spermatophyta</taxon>
        <taxon>Magnoliopsida</taxon>
        <taxon>eudicotyledons</taxon>
        <taxon>Gunneridae</taxon>
        <taxon>Pentapetalae</taxon>
        <taxon>rosids</taxon>
        <taxon>malvids</taxon>
        <taxon>Brassicales</taxon>
        <taxon>Brassicaceae</taxon>
        <taxon>Brassiceae</taxon>
        <taxon>Brassica</taxon>
    </lineage>
</organism>
<reference evidence="2 3" key="1">
    <citation type="journal article" date="2020" name="BMC Genomics">
        <title>Intraspecific diversification of the crop wild relative Brassica cretica Lam. using demographic model selection.</title>
        <authorList>
            <person name="Kioukis A."/>
            <person name="Michalopoulou V.A."/>
            <person name="Briers L."/>
            <person name="Pirintsos S."/>
            <person name="Studholme D.J."/>
            <person name="Pavlidis P."/>
            <person name="Sarris P.F."/>
        </authorList>
    </citation>
    <scope>NUCLEOTIDE SEQUENCE [LARGE SCALE GENOMIC DNA]</scope>
    <source>
        <strain evidence="3">cv. PFS-1207/04</strain>
    </source>
</reference>
<dbReference type="Proteomes" id="UP000266723">
    <property type="component" value="Unassembled WGS sequence"/>
</dbReference>
<name>A0ABQ7BS65_BRACR</name>
<feature type="region of interest" description="Disordered" evidence="1">
    <location>
        <begin position="23"/>
        <end position="103"/>
    </location>
</feature>
<evidence type="ECO:0008006" key="4">
    <source>
        <dbReference type="Google" id="ProtNLM"/>
    </source>
</evidence>
<evidence type="ECO:0000313" key="2">
    <source>
        <dbReference type="EMBL" id="KAF3542198.1"/>
    </source>
</evidence>
<protein>
    <recommendedName>
        <fullName evidence="4">DET1- and DDB1-associated protein 1</fullName>
    </recommendedName>
</protein>
<evidence type="ECO:0000313" key="3">
    <source>
        <dbReference type="Proteomes" id="UP000266723"/>
    </source>
</evidence>
<proteinExistence type="predicted"/>
<feature type="compositionally biased region" description="Basic and acidic residues" evidence="1">
    <location>
        <begin position="80"/>
        <end position="93"/>
    </location>
</feature>
<evidence type="ECO:0000256" key="1">
    <source>
        <dbReference type="SAM" id="MobiDB-lite"/>
    </source>
</evidence>
<comment type="caution">
    <text evidence="2">The sequence shown here is derived from an EMBL/GenBank/DDBJ whole genome shotgun (WGS) entry which is preliminary data.</text>
</comment>
<gene>
    <name evidence="2" type="ORF">DY000_02002999</name>
</gene>
<sequence>MHPRATTSGLGSNETKWKMFIGSCNSPKNLIRPETSSSHNAPQVQIHFRPDQPHIEQPPGASVESQRPQAYRRGSNGGNEGEREKERGDERGASDAGKSRPPH</sequence>
<keyword evidence="3" id="KW-1185">Reference proteome</keyword>
<accession>A0ABQ7BS65</accession>
<dbReference type="EMBL" id="QGKV02000832">
    <property type="protein sequence ID" value="KAF3542198.1"/>
    <property type="molecule type" value="Genomic_DNA"/>
</dbReference>
<feature type="compositionally biased region" description="Polar residues" evidence="1">
    <location>
        <begin position="23"/>
        <end position="43"/>
    </location>
</feature>